<evidence type="ECO:0000313" key="1">
    <source>
        <dbReference type="EMBL" id="MCM3716031.1"/>
    </source>
</evidence>
<dbReference type="GO" id="GO:0047617">
    <property type="term" value="F:fatty acyl-CoA hydrolase activity"/>
    <property type="evidence" value="ECO:0007669"/>
    <property type="project" value="TreeGrafter"/>
</dbReference>
<dbReference type="AlphaFoldDB" id="A0A9X2IQM9"/>
<name>A0A9X2IQM9_9BACI</name>
<dbReference type="PANTHER" id="PTHR31793">
    <property type="entry name" value="4-HYDROXYBENZOYL-COA THIOESTERASE FAMILY MEMBER"/>
    <property type="match status" value="1"/>
</dbReference>
<protein>
    <submittedName>
        <fullName evidence="1">Acyl-CoA thioesterase</fullName>
    </submittedName>
</protein>
<dbReference type="SUPFAM" id="SSF54637">
    <property type="entry name" value="Thioesterase/thiol ester dehydrase-isomerase"/>
    <property type="match status" value="1"/>
</dbReference>
<organism evidence="1 2">
    <name type="scientific">Halalkalibacter oceani</name>
    <dbReference type="NCBI Taxonomy" id="1653776"/>
    <lineage>
        <taxon>Bacteria</taxon>
        <taxon>Bacillati</taxon>
        <taxon>Bacillota</taxon>
        <taxon>Bacilli</taxon>
        <taxon>Bacillales</taxon>
        <taxon>Bacillaceae</taxon>
        <taxon>Halalkalibacter</taxon>
    </lineage>
</organism>
<dbReference type="Proteomes" id="UP001139179">
    <property type="component" value="Unassembled WGS sequence"/>
</dbReference>
<sequence length="152" mass="17848">MKRLPAYISDLETWKASFRFFQPVKVRFSETDAFGHVNNTRVFIYFEEGRIALFEKVGIMKEWAERESDAMIVTADLHCDYIRQIKFGEALQVGVKIEKLGRSSMELHYLVVNEREDICLTGRGTMVQVNKKTERSLPWNEEMKALFRPYLS</sequence>
<dbReference type="InterPro" id="IPR050563">
    <property type="entry name" value="4-hydroxybenzoyl-CoA_TE"/>
</dbReference>
<accession>A0A9X2IQM9</accession>
<keyword evidence="2" id="KW-1185">Reference proteome</keyword>
<dbReference type="EMBL" id="JAMBOL010000026">
    <property type="protein sequence ID" value="MCM3716031.1"/>
    <property type="molecule type" value="Genomic_DNA"/>
</dbReference>
<dbReference type="RefSeq" id="WP_251224709.1">
    <property type="nucleotide sequence ID" value="NZ_JAMBOL010000026.1"/>
</dbReference>
<proteinExistence type="predicted"/>
<dbReference type="Gene3D" id="3.10.129.10">
    <property type="entry name" value="Hotdog Thioesterase"/>
    <property type="match status" value="1"/>
</dbReference>
<dbReference type="CDD" id="cd00586">
    <property type="entry name" value="4HBT"/>
    <property type="match status" value="1"/>
</dbReference>
<gene>
    <name evidence="1" type="ORF">M3202_18425</name>
</gene>
<comment type="caution">
    <text evidence="1">The sequence shown here is derived from an EMBL/GenBank/DDBJ whole genome shotgun (WGS) entry which is preliminary data.</text>
</comment>
<dbReference type="Pfam" id="PF13279">
    <property type="entry name" value="4HBT_2"/>
    <property type="match status" value="1"/>
</dbReference>
<dbReference type="PANTHER" id="PTHR31793:SF24">
    <property type="entry name" value="LONG-CHAIN ACYL-COA THIOESTERASE FADM"/>
    <property type="match status" value="1"/>
</dbReference>
<dbReference type="InterPro" id="IPR029069">
    <property type="entry name" value="HotDog_dom_sf"/>
</dbReference>
<evidence type="ECO:0000313" key="2">
    <source>
        <dbReference type="Proteomes" id="UP001139179"/>
    </source>
</evidence>
<reference evidence="1" key="1">
    <citation type="submission" date="2022-05" db="EMBL/GenBank/DDBJ databases">
        <title>Comparative Genomics of Spacecraft Associated Microbes.</title>
        <authorList>
            <person name="Tran M.T."/>
            <person name="Wright A."/>
            <person name="Seuylemezian A."/>
            <person name="Eisen J."/>
            <person name="Coil D."/>
        </authorList>
    </citation>
    <scope>NUCLEOTIDE SEQUENCE</scope>
    <source>
        <strain evidence="1">214.1.1</strain>
    </source>
</reference>